<gene>
    <name evidence="2" type="ORF">AAD027_08375</name>
</gene>
<dbReference type="PROSITE" id="PS51257">
    <property type="entry name" value="PROKAR_LIPOPROTEIN"/>
    <property type="match status" value="1"/>
</dbReference>
<name>A0ABU9IZJ0_9GAMM</name>
<dbReference type="Pfam" id="PF11659">
    <property type="entry name" value="DUF3261"/>
    <property type="match status" value="1"/>
</dbReference>
<sequence length="183" mass="20571">MRRLIAMLSLCLLLAACPQKRLVAPPAELPALRLSPASLGQELAVQQRLVFRYGQHERELDALLEVDADEVRLLVQAMGQSGVRLQWDGRELIQQRAPWLPASVRGERVLDDLQFSLWPLESIRAVLPGDWQVEERDGVRELRHGGRAWLSRTRVDATTLQLRNHAEGYDLRIESVAGGDGSP</sequence>
<keyword evidence="1" id="KW-0732">Signal</keyword>
<feature type="signal peptide" evidence="1">
    <location>
        <begin position="1"/>
        <end position="23"/>
    </location>
</feature>
<accession>A0ABU9IZJ0</accession>
<feature type="chain" id="PRO_5046631365" evidence="1">
    <location>
        <begin position="24"/>
        <end position="183"/>
    </location>
</feature>
<dbReference type="RefSeq" id="WP_341725566.1">
    <property type="nucleotide sequence ID" value="NZ_JBBWWT010000003.1"/>
</dbReference>
<dbReference type="Proteomes" id="UP001459204">
    <property type="component" value="Unassembled WGS sequence"/>
</dbReference>
<proteinExistence type="predicted"/>
<reference evidence="2 3" key="1">
    <citation type="submission" date="2024-04" db="EMBL/GenBank/DDBJ databases">
        <title>Draft genome sequence of Pseudoxanthomonas putridarboris WD12.</title>
        <authorList>
            <person name="Oh J."/>
        </authorList>
    </citation>
    <scope>NUCLEOTIDE SEQUENCE [LARGE SCALE GENOMIC DNA]</scope>
    <source>
        <strain evidence="2 3">WD12</strain>
    </source>
</reference>
<evidence type="ECO:0000313" key="2">
    <source>
        <dbReference type="EMBL" id="MEL1264383.1"/>
    </source>
</evidence>
<evidence type="ECO:0000313" key="3">
    <source>
        <dbReference type="Proteomes" id="UP001459204"/>
    </source>
</evidence>
<protein>
    <submittedName>
        <fullName evidence="2">DUF3261 domain-containing protein</fullName>
    </submittedName>
</protein>
<organism evidence="2 3">
    <name type="scientific">Pseudoxanthomonas putridarboris</name>
    <dbReference type="NCBI Taxonomy" id="752605"/>
    <lineage>
        <taxon>Bacteria</taxon>
        <taxon>Pseudomonadati</taxon>
        <taxon>Pseudomonadota</taxon>
        <taxon>Gammaproteobacteria</taxon>
        <taxon>Lysobacterales</taxon>
        <taxon>Lysobacteraceae</taxon>
        <taxon>Pseudoxanthomonas</taxon>
    </lineage>
</organism>
<dbReference type="EMBL" id="JBBWWT010000003">
    <property type="protein sequence ID" value="MEL1264383.1"/>
    <property type="molecule type" value="Genomic_DNA"/>
</dbReference>
<comment type="caution">
    <text evidence="2">The sequence shown here is derived from an EMBL/GenBank/DDBJ whole genome shotgun (WGS) entry which is preliminary data.</text>
</comment>
<dbReference type="InterPro" id="IPR021675">
    <property type="entry name" value="DUF3261"/>
</dbReference>
<keyword evidence="3" id="KW-1185">Reference proteome</keyword>
<evidence type="ECO:0000256" key="1">
    <source>
        <dbReference type="SAM" id="SignalP"/>
    </source>
</evidence>